<evidence type="ECO:0000313" key="1">
    <source>
        <dbReference type="EMBL" id="KAE9606952.1"/>
    </source>
</evidence>
<dbReference type="EMBL" id="WOCE01000009">
    <property type="protein sequence ID" value="KAE9606952.1"/>
    <property type="molecule type" value="Genomic_DNA"/>
</dbReference>
<reference evidence="2" key="1">
    <citation type="journal article" date="2020" name="Nat. Commun.">
        <title>Genome sequence of the cluster root forming white lupin.</title>
        <authorList>
            <person name="Hufnagel B."/>
            <person name="Marques A."/>
            <person name="Soriano A."/>
            <person name="Marques L."/>
            <person name="Divol F."/>
            <person name="Doumas P."/>
            <person name="Sallet E."/>
            <person name="Mancinotti D."/>
            <person name="Carrere S."/>
            <person name="Marande W."/>
            <person name="Arribat S."/>
            <person name="Keller J."/>
            <person name="Huneau C."/>
            <person name="Blein T."/>
            <person name="Aime D."/>
            <person name="Laguerre M."/>
            <person name="Taylor J."/>
            <person name="Schubert V."/>
            <person name="Nelson M."/>
            <person name="Geu-Flores F."/>
            <person name="Crespi M."/>
            <person name="Gallardo-Guerrero K."/>
            <person name="Delaux P.-M."/>
            <person name="Salse J."/>
            <person name="Berges H."/>
            <person name="Guyot R."/>
            <person name="Gouzy J."/>
            <person name="Peret B."/>
        </authorList>
    </citation>
    <scope>NUCLEOTIDE SEQUENCE [LARGE SCALE GENOMIC DNA]</scope>
    <source>
        <strain evidence="2">cv. Amiga</strain>
    </source>
</reference>
<accession>A0A6A4PZS2</accession>
<gene>
    <name evidence="1" type="ORF">Lalb_Chr09g0324971</name>
</gene>
<protein>
    <submittedName>
        <fullName evidence="1">Uncharacterized protein</fullName>
    </submittedName>
</protein>
<proteinExistence type="predicted"/>
<dbReference type="Proteomes" id="UP000447434">
    <property type="component" value="Chromosome 9"/>
</dbReference>
<comment type="caution">
    <text evidence="1">The sequence shown here is derived from an EMBL/GenBank/DDBJ whole genome shotgun (WGS) entry which is preliminary data.</text>
</comment>
<keyword evidence="2" id="KW-1185">Reference proteome</keyword>
<sequence length="41" mass="4759">MPPPTERDMDLKPSYHYTSTIGLVDSNHVTIFKLLFSFVLF</sequence>
<dbReference type="AlphaFoldDB" id="A0A6A4PZS2"/>
<name>A0A6A4PZS2_LUPAL</name>
<organism evidence="1 2">
    <name type="scientific">Lupinus albus</name>
    <name type="common">White lupine</name>
    <name type="synonym">Lupinus termis</name>
    <dbReference type="NCBI Taxonomy" id="3870"/>
    <lineage>
        <taxon>Eukaryota</taxon>
        <taxon>Viridiplantae</taxon>
        <taxon>Streptophyta</taxon>
        <taxon>Embryophyta</taxon>
        <taxon>Tracheophyta</taxon>
        <taxon>Spermatophyta</taxon>
        <taxon>Magnoliopsida</taxon>
        <taxon>eudicotyledons</taxon>
        <taxon>Gunneridae</taxon>
        <taxon>Pentapetalae</taxon>
        <taxon>rosids</taxon>
        <taxon>fabids</taxon>
        <taxon>Fabales</taxon>
        <taxon>Fabaceae</taxon>
        <taxon>Papilionoideae</taxon>
        <taxon>50 kb inversion clade</taxon>
        <taxon>genistoids sensu lato</taxon>
        <taxon>core genistoids</taxon>
        <taxon>Genisteae</taxon>
        <taxon>Lupinus</taxon>
    </lineage>
</organism>
<evidence type="ECO:0000313" key="2">
    <source>
        <dbReference type="Proteomes" id="UP000447434"/>
    </source>
</evidence>